<sequence>MSMEKVKRKQWSEVDMFHAMEDCGAGMAIRQAAKVHGVPRQTLADRLSGRTEADEIRRQNKQVSAPRGNNPTTGEEVPPPQHRKGREKLHRTPLSRHPWHHSQKTPPRCGEHDLPASSPQECRSKVPWVCCDFCQHWFHCSYQILNNGGLGVCTEPNALHLALRTCRRRRWQWHVAWLGHKQDGSQTFTIIETSGRSLIQLLCDAESNSPTCPNYGKQEEDRIRQQQEEVERRRQEEQRRRQQEEMERRRQEEQRRRQQEERRRQEQLERERRIQQEIERECKLSGNKVSKGREKLRQKLSLKGQQRHHQRTQVLHQMIEDDAAAIVRDEPGHLKNKFEELLKKYKITEDKSMQEDKLENRMKNLQNELRLQYFGEPQLSIWCQLTIDRAISQGEQSLTERFSILTAVAELTLTNDSDTDSREVQLPDWDQKYDFLIRLLEQLYSTNPTVVQQLVLSILDMFTEVSEKNKGLLSQILFNMIWTPSEILLFLQGVSGINQELATSILHTVRTNKLDLLSTLSALKEKQPVNSLQWYAEAEGDKDANTIVNEMRNEKYPEKILSIMEEILGYMTEELPKHAKEDLDHVKVEEAKQMIKSLDFTNPDLAVLKEVLIRMSIAVQDCSTIYTQNGEGKSCILAMFATIQAIRGTKVDIVTSSPVLARRDQEEWKKLYDMFGVTSSVVPPPQIQGSSPESRDSRLQEAYRKQLVYGTVGSFAADSLRQEFEKDTTCGERRFDMVIVDEVDYMTLDNGVQVTFLSHEASGLRNLDQVLASIWAMVSMCQPIEMEDTGEIEWATGIQHFHKAAKVSCYRSSDISRIL</sequence>
<dbReference type="InterPro" id="IPR000185">
    <property type="entry name" value="SecA"/>
</dbReference>
<dbReference type="Gene3D" id="1.10.10.60">
    <property type="entry name" value="Homeodomain-like"/>
    <property type="match status" value="1"/>
</dbReference>
<dbReference type="InterPro" id="IPR007889">
    <property type="entry name" value="HTH_Psq"/>
</dbReference>
<dbReference type="SUPFAM" id="SSF46689">
    <property type="entry name" value="Homeodomain-like"/>
    <property type="match status" value="1"/>
</dbReference>
<dbReference type="PROSITE" id="PS51196">
    <property type="entry name" value="SECA_MOTOR_DEAD"/>
    <property type="match status" value="1"/>
</dbReference>
<feature type="compositionally biased region" description="Basic and acidic residues" evidence="3">
    <location>
        <begin position="217"/>
        <end position="237"/>
    </location>
</feature>
<keyword evidence="6" id="KW-1185">Reference proteome</keyword>
<reference evidence="5 6" key="1">
    <citation type="submission" date="2021-04" db="EMBL/GenBank/DDBJ databases">
        <authorList>
            <person name="De Guttry C."/>
            <person name="Zahm M."/>
            <person name="Klopp C."/>
            <person name="Cabau C."/>
            <person name="Louis A."/>
            <person name="Berthelot C."/>
            <person name="Parey E."/>
            <person name="Roest Crollius H."/>
            <person name="Montfort J."/>
            <person name="Robinson-Rechavi M."/>
            <person name="Bucao C."/>
            <person name="Bouchez O."/>
            <person name="Gislard M."/>
            <person name="Lluch J."/>
            <person name="Milhes M."/>
            <person name="Lampietro C."/>
            <person name="Lopez Roques C."/>
            <person name="Donnadieu C."/>
            <person name="Braasch I."/>
            <person name="Desvignes T."/>
            <person name="Postlethwait J."/>
            <person name="Bobe J."/>
            <person name="Wedekind C."/>
            <person name="Guiguen Y."/>
        </authorList>
    </citation>
    <scope>NUCLEOTIDE SEQUENCE [LARGE SCALE GENOMIC DNA]</scope>
    <source>
        <strain evidence="5">Cs_M1</strain>
        <tissue evidence="5">Blood</tissue>
    </source>
</reference>
<gene>
    <name evidence="5" type="ORF">J4Q44_G00386580</name>
</gene>
<protein>
    <recommendedName>
        <fullName evidence="4">SecA family profile domain-containing protein</fullName>
    </recommendedName>
</protein>
<proteinExistence type="predicted"/>
<dbReference type="Gene3D" id="3.40.50.300">
    <property type="entry name" value="P-loop containing nucleotide triphosphate hydrolases"/>
    <property type="match status" value="1"/>
</dbReference>
<dbReference type="GO" id="GO:0005524">
    <property type="term" value="F:ATP binding"/>
    <property type="evidence" value="ECO:0007669"/>
    <property type="project" value="InterPro"/>
</dbReference>
<feature type="compositionally biased region" description="Basic residues" evidence="3">
    <location>
        <begin position="81"/>
        <end position="103"/>
    </location>
</feature>
<evidence type="ECO:0000313" key="6">
    <source>
        <dbReference type="Proteomes" id="UP001356427"/>
    </source>
</evidence>
<feature type="region of interest" description="Disordered" evidence="3">
    <location>
        <begin position="210"/>
        <end position="237"/>
    </location>
</feature>
<feature type="compositionally biased region" description="Basic and acidic residues" evidence="3">
    <location>
        <begin position="47"/>
        <end position="58"/>
    </location>
</feature>
<evidence type="ECO:0000256" key="1">
    <source>
        <dbReference type="ARBA" id="ARBA00022927"/>
    </source>
</evidence>
<dbReference type="AlphaFoldDB" id="A0AAN8KK04"/>
<evidence type="ECO:0000313" key="5">
    <source>
        <dbReference type="EMBL" id="KAK6290939.1"/>
    </source>
</evidence>
<evidence type="ECO:0000256" key="3">
    <source>
        <dbReference type="SAM" id="MobiDB-lite"/>
    </source>
</evidence>
<dbReference type="GO" id="GO:0016020">
    <property type="term" value="C:membrane"/>
    <property type="evidence" value="ECO:0007669"/>
    <property type="project" value="InterPro"/>
</dbReference>
<dbReference type="Proteomes" id="UP001356427">
    <property type="component" value="Unassembled WGS sequence"/>
</dbReference>
<dbReference type="InterPro" id="IPR009057">
    <property type="entry name" value="Homeodomain-like_sf"/>
</dbReference>
<feature type="compositionally biased region" description="Polar residues" evidence="3">
    <location>
        <begin position="61"/>
        <end position="73"/>
    </location>
</feature>
<dbReference type="EMBL" id="JAGTTL010000141">
    <property type="protein sequence ID" value="KAK6290939.1"/>
    <property type="molecule type" value="Genomic_DNA"/>
</dbReference>
<keyword evidence="1" id="KW-0653">Protein transport</keyword>
<comment type="caution">
    <text evidence="5">The sequence shown here is derived from an EMBL/GenBank/DDBJ whole genome shotgun (WGS) entry which is preliminary data.</text>
</comment>
<dbReference type="InterPro" id="IPR014018">
    <property type="entry name" value="SecA_motor_DEAD"/>
</dbReference>
<keyword evidence="1" id="KW-0813">Transport</keyword>
<dbReference type="PANTHER" id="PTHR30612:SF0">
    <property type="entry name" value="CHLOROPLAST PROTEIN-TRANSPORTING ATPASE"/>
    <property type="match status" value="1"/>
</dbReference>
<dbReference type="PANTHER" id="PTHR30612">
    <property type="entry name" value="SECA INNER MEMBRANE COMPONENT OF SEC PROTEIN SECRETION SYSTEM"/>
    <property type="match status" value="1"/>
</dbReference>
<dbReference type="InterPro" id="IPR027417">
    <property type="entry name" value="P-loop_NTPase"/>
</dbReference>
<organism evidence="5 6">
    <name type="scientific">Coregonus suidteri</name>
    <dbReference type="NCBI Taxonomy" id="861788"/>
    <lineage>
        <taxon>Eukaryota</taxon>
        <taxon>Metazoa</taxon>
        <taxon>Chordata</taxon>
        <taxon>Craniata</taxon>
        <taxon>Vertebrata</taxon>
        <taxon>Euteleostomi</taxon>
        <taxon>Actinopterygii</taxon>
        <taxon>Neopterygii</taxon>
        <taxon>Teleostei</taxon>
        <taxon>Protacanthopterygii</taxon>
        <taxon>Salmoniformes</taxon>
        <taxon>Salmonidae</taxon>
        <taxon>Coregoninae</taxon>
        <taxon>Coregonus</taxon>
    </lineage>
</organism>
<dbReference type="GO" id="GO:0006886">
    <property type="term" value="P:intracellular protein transport"/>
    <property type="evidence" value="ECO:0007669"/>
    <property type="project" value="InterPro"/>
</dbReference>
<dbReference type="InterPro" id="IPR011115">
    <property type="entry name" value="SecA_DEAD"/>
</dbReference>
<accession>A0AAN8KK04</accession>
<keyword evidence="2" id="KW-0811">Translocation</keyword>
<dbReference type="GO" id="GO:0006605">
    <property type="term" value="P:protein targeting"/>
    <property type="evidence" value="ECO:0007669"/>
    <property type="project" value="InterPro"/>
</dbReference>
<dbReference type="GO" id="GO:0017038">
    <property type="term" value="P:protein import"/>
    <property type="evidence" value="ECO:0007669"/>
    <property type="project" value="InterPro"/>
</dbReference>
<dbReference type="Pfam" id="PF05225">
    <property type="entry name" value="HTH_psq"/>
    <property type="match status" value="1"/>
</dbReference>
<feature type="region of interest" description="Disordered" evidence="3">
    <location>
        <begin position="36"/>
        <end position="116"/>
    </location>
</feature>
<dbReference type="Pfam" id="PF07517">
    <property type="entry name" value="SecA_DEAD"/>
    <property type="match status" value="1"/>
</dbReference>
<feature type="domain" description="SecA family profile" evidence="4">
    <location>
        <begin position="504"/>
        <end position="819"/>
    </location>
</feature>
<dbReference type="GO" id="GO:0003677">
    <property type="term" value="F:DNA binding"/>
    <property type="evidence" value="ECO:0007669"/>
    <property type="project" value="InterPro"/>
</dbReference>
<name>A0AAN8KK04_9TELE</name>
<evidence type="ECO:0000259" key="4">
    <source>
        <dbReference type="PROSITE" id="PS51196"/>
    </source>
</evidence>
<dbReference type="SUPFAM" id="SSF52540">
    <property type="entry name" value="P-loop containing nucleoside triphosphate hydrolases"/>
    <property type="match status" value="1"/>
</dbReference>
<dbReference type="CDD" id="cd15517">
    <property type="entry name" value="PHD_TCF19_like"/>
    <property type="match status" value="1"/>
</dbReference>
<evidence type="ECO:0000256" key="2">
    <source>
        <dbReference type="ARBA" id="ARBA00023010"/>
    </source>
</evidence>